<feature type="transmembrane region" description="Helical" evidence="1">
    <location>
        <begin position="247"/>
        <end position="267"/>
    </location>
</feature>
<dbReference type="SUPFAM" id="SSF103481">
    <property type="entry name" value="Multidrug resistance efflux transporter EmrE"/>
    <property type="match status" value="2"/>
</dbReference>
<comment type="caution">
    <text evidence="3">The sequence shown here is derived from an EMBL/GenBank/DDBJ whole genome shotgun (WGS) entry which is preliminary data.</text>
</comment>
<keyword evidence="4" id="KW-1185">Reference proteome</keyword>
<feature type="transmembrane region" description="Helical" evidence="1">
    <location>
        <begin position="129"/>
        <end position="149"/>
    </location>
</feature>
<sequence>MSTNPRVPPGIGLAVAVTAVSGGAILVRLSDAPSSVAAFYRVLFTTLPLIPIAFWRYRTQLAAVTRRDLGFATLSGVALALHFAAWFESLAWTSVAASVTLVQAQPVFVALGAWLLLRERVTSRMVVGIAVAVVGMATMSLGDLLGGVLVGPRPLYGNGLALFGAVMAAGYVLAGRSIRQRVALVPYVVVVYGVCTVSLLAIVLVEGHGLTGYPPTEWAIFVGLAVGPGLLGHTVVNWALAHLESSVVSVSLLGEPVGATVLAFVFLSEAPTTFTLVGGAVVLAGIALTTTDAEA</sequence>
<feature type="transmembrane region" description="Helical" evidence="1">
    <location>
        <begin position="93"/>
        <end position="117"/>
    </location>
</feature>
<feature type="transmembrane region" description="Helical" evidence="1">
    <location>
        <begin position="38"/>
        <end position="57"/>
    </location>
</feature>
<keyword evidence="1" id="KW-1133">Transmembrane helix</keyword>
<dbReference type="PANTHER" id="PTHR22911:SF76">
    <property type="entry name" value="EAMA DOMAIN-CONTAINING PROTEIN"/>
    <property type="match status" value="1"/>
</dbReference>
<evidence type="ECO:0000259" key="2">
    <source>
        <dbReference type="Pfam" id="PF00892"/>
    </source>
</evidence>
<feature type="transmembrane region" description="Helical" evidence="1">
    <location>
        <begin position="218"/>
        <end position="240"/>
    </location>
</feature>
<feature type="transmembrane region" description="Helical" evidence="1">
    <location>
        <begin position="7"/>
        <end position="26"/>
    </location>
</feature>
<feature type="domain" description="EamA" evidence="2">
    <location>
        <begin position="15"/>
        <end position="140"/>
    </location>
</feature>
<organism evidence="3 4">
    <name type="scientific">Halorubrum persicum</name>
    <dbReference type="NCBI Taxonomy" id="1383844"/>
    <lineage>
        <taxon>Archaea</taxon>
        <taxon>Methanobacteriati</taxon>
        <taxon>Methanobacteriota</taxon>
        <taxon>Stenosarchaea group</taxon>
        <taxon>Halobacteria</taxon>
        <taxon>Halobacteriales</taxon>
        <taxon>Haloferacaceae</taxon>
        <taxon>Halorubrum</taxon>
    </lineage>
</organism>
<dbReference type="GO" id="GO:0016020">
    <property type="term" value="C:membrane"/>
    <property type="evidence" value="ECO:0007669"/>
    <property type="project" value="InterPro"/>
</dbReference>
<feature type="transmembrane region" description="Helical" evidence="1">
    <location>
        <begin position="69"/>
        <end position="87"/>
    </location>
</feature>
<feature type="domain" description="EamA" evidence="2">
    <location>
        <begin position="157"/>
        <end position="290"/>
    </location>
</feature>
<dbReference type="Pfam" id="PF00892">
    <property type="entry name" value="EamA"/>
    <property type="match status" value="2"/>
</dbReference>
<dbReference type="RefSeq" id="WP_099256068.1">
    <property type="nucleotide sequence ID" value="NZ_NHOA01000117.1"/>
</dbReference>
<evidence type="ECO:0000313" key="3">
    <source>
        <dbReference type="EMBL" id="PHQ38144.1"/>
    </source>
</evidence>
<name>A0A2G1WGM8_9EURY</name>
<evidence type="ECO:0000313" key="4">
    <source>
        <dbReference type="Proteomes" id="UP000222824"/>
    </source>
</evidence>
<evidence type="ECO:0000256" key="1">
    <source>
        <dbReference type="SAM" id="Phobius"/>
    </source>
</evidence>
<reference evidence="3 4" key="1">
    <citation type="journal article" date="2014" name="Front. Microbiol.">
        <title>Population and genomic analysis of the genus Halorubrum.</title>
        <authorList>
            <person name="Fullmer M.S."/>
            <person name="Soucy S.M."/>
            <person name="Swithers K.S."/>
            <person name="Makkay A.M."/>
            <person name="Wheeler R."/>
            <person name="Ventosa A."/>
            <person name="Gogarten J.P."/>
            <person name="Papke R.T."/>
        </authorList>
    </citation>
    <scope>NUCLEOTIDE SEQUENCE [LARGE SCALE GENOMIC DNA]</scope>
    <source>
        <strain evidence="3 4">C49</strain>
    </source>
</reference>
<feature type="transmembrane region" description="Helical" evidence="1">
    <location>
        <begin position="155"/>
        <end position="173"/>
    </location>
</feature>
<accession>A0A2G1WGM8</accession>
<feature type="transmembrane region" description="Helical" evidence="1">
    <location>
        <begin position="273"/>
        <end position="291"/>
    </location>
</feature>
<keyword evidence="1" id="KW-0812">Transmembrane</keyword>
<gene>
    <name evidence="3" type="ORF">DJ69_13305</name>
</gene>
<dbReference type="OrthoDB" id="214554at2157"/>
<feature type="transmembrane region" description="Helical" evidence="1">
    <location>
        <begin position="185"/>
        <end position="206"/>
    </location>
</feature>
<dbReference type="InterPro" id="IPR000620">
    <property type="entry name" value="EamA_dom"/>
</dbReference>
<dbReference type="Proteomes" id="UP000222824">
    <property type="component" value="Unassembled WGS sequence"/>
</dbReference>
<dbReference type="PANTHER" id="PTHR22911">
    <property type="entry name" value="ACYL-MALONYL CONDENSING ENZYME-RELATED"/>
    <property type="match status" value="1"/>
</dbReference>
<protein>
    <submittedName>
        <fullName evidence="3">EamA family transporter</fullName>
    </submittedName>
</protein>
<keyword evidence="1" id="KW-0472">Membrane</keyword>
<dbReference type="AlphaFoldDB" id="A0A2G1WGM8"/>
<proteinExistence type="predicted"/>
<dbReference type="EMBL" id="NHOA01000117">
    <property type="protein sequence ID" value="PHQ38144.1"/>
    <property type="molecule type" value="Genomic_DNA"/>
</dbReference>
<dbReference type="InterPro" id="IPR037185">
    <property type="entry name" value="EmrE-like"/>
</dbReference>